<organism evidence="1 2">
    <name type="scientific">Paenibacillus typhae</name>
    <dbReference type="NCBI Taxonomy" id="1174501"/>
    <lineage>
        <taxon>Bacteria</taxon>
        <taxon>Bacillati</taxon>
        <taxon>Bacillota</taxon>
        <taxon>Bacilli</taxon>
        <taxon>Bacillales</taxon>
        <taxon>Paenibacillaceae</taxon>
        <taxon>Paenibacillus</taxon>
    </lineage>
</organism>
<name>A0A1G9FTL0_9BACL</name>
<dbReference type="STRING" id="1174501.SAMN05216192_1618"/>
<keyword evidence="2" id="KW-1185">Reference proteome</keyword>
<evidence type="ECO:0000313" key="1">
    <source>
        <dbReference type="EMBL" id="SDK91672.1"/>
    </source>
</evidence>
<dbReference type="AlphaFoldDB" id="A0A1G9FTL0"/>
<sequence>MFFCHQLRSDGGVGLYIMNWSDFGERNKRLNPLWSLGAGMNLGELQPYKEMIALSVLLQVYYLELESNEQRSKEDIIGLAWSSLERFRITGLGTAESVERLVDGLLWSGNGGDFEAVYYDDHTRQMTMQKYKYFTVDEDATRSSWEESGTTVYRLSEYAMELIFMSHEIIEEFQISIKLLEIQMHIKHGRVTRALQDVNELISRVRKMTQQQQEYRNALRRNPKHMFSEYGVMRHQRLEEIHQQFDEERRHFDNIHRSLARLVNDEKDLIDFNELRLLSERVELSRKVHDELAEVVLGIFEAETNLRLNFPELFWGASGFNFRTNVWEEWVKSDGLPGGDSLELLVGGLFAPQQDFIYPLAWAWEEQETGFMPEEWLDEPEETAEEPEVSYIPKTIPWAEVAGLWLPVFTGLAADGRFTFAAEAFTDEEKLAWANNPNAVDLWVQFFHAEVKVQESGAESPAGTDECQRLIQYLLDSHPELEVIRGKVLRTKITGTGQQPAVRWPGLEMSPYTIIIEER</sequence>
<gene>
    <name evidence="1" type="ORF">SAMN05216192_1618</name>
</gene>
<dbReference type="Proteomes" id="UP000199050">
    <property type="component" value="Unassembled WGS sequence"/>
</dbReference>
<evidence type="ECO:0000313" key="2">
    <source>
        <dbReference type="Proteomes" id="UP000199050"/>
    </source>
</evidence>
<protein>
    <submittedName>
        <fullName evidence="1">Uncharacterized protein</fullName>
    </submittedName>
</protein>
<accession>A0A1G9FTL0</accession>
<proteinExistence type="predicted"/>
<reference evidence="2" key="1">
    <citation type="submission" date="2016-10" db="EMBL/GenBank/DDBJ databases">
        <authorList>
            <person name="Varghese N."/>
            <person name="Submissions S."/>
        </authorList>
    </citation>
    <scope>NUCLEOTIDE SEQUENCE [LARGE SCALE GENOMIC DNA]</scope>
    <source>
        <strain evidence="2">CGMCC 1.11012</strain>
    </source>
</reference>
<dbReference type="EMBL" id="FNDX01000061">
    <property type="protein sequence ID" value="SDK91672.1"/>
    <property type="molecule type" value="Genomic_DNA"/>
</dbReference>